<evidence type="ECO:0000313" key="3">
    <source>
        <dbReference type="EMBL" id="BAM02519.1"/>
    </source>
</evidence>
<keyword evidence="2" id="KW-0472">Membrane</keyword>
<accession>I0IB81</accession>
<feature type="region of interest" description="Disordered" evidence="1">
    <location>
        <begin position="246"/>
        <end position="270"/>
    </location>
</feature>
<keyword evidence="2" id="KW-0812">Transmembrane</keyword>
<name>I0IB81_PHYMF</name>
<organism evidence="3 4">
    <name type="scientific">Phycisphaera mikurensis (strain NBRC 102666 / KCTC 22515 / FYK2301M01)</name>
    <dbReference type="NCBI Taxonomy" id="1142394"/>
    <lineage>
        <taxon>Bacteria</taxon>
        <taxon>Pseudomonadati</taxon>
        <taxon>Planctomycetota</taxon>
        <taxon>Phycisphaerae</taxon>
        <taxon>Phycisphaerales</taxon>
        <taxon>Phycisphaeraceae</taxon>
        <taxon>Phycisphaera</taxon>
    </lineage>
</organism>
<dbReference type="Proteomes" id="UP000007881">
    <property type="component" value="Chromosome"/>
</dbReference>
<evidence type="ECO:0000256" key="2">
    <source>
        <dbReference type="SAM" id="Phobius"/>
    </source>
</evidence>
<protein>
    <submittedName>
        <fullName evidence="3">Uncharacterized protein</fullName>
    </submittedName>
</protein>
<dbReference type="EMBL" id="AP012338">
    <property type="protein sequence ID" value="BAM02519.1"/>
    <property type="molecule type" value="Genomic_DNA"/>
</dbReference>
<dbReference type="KEGG" id="phm:PSMK_03600"/>
<proteinExistence type="predicted"/>
<keyword evidence="2" id="KW-1133">Transmembrane helix</keyword>
<dbReference type="STRING" id="1142394.PSMK_03600"/>
<sequence length="270" mass="29774">MESPPPPPPRDAAIPRLHERLDALQAQQRSARLFLLGLALLLILIVLLFGFGLYRAVTTNLSVDKLQPALMERVEARAPQLQRTATEALTLAMPTYQRLGSAKIEQITPALREGLQREFDALPEAVRERLDERLAGMRSRLEQTLRARVTERFGEIPPDKVERLAGAFSDRLLERGGPLRADLEAKYELQKRRVEDVLTKFDLPATAGLSDGELQLKVMENAALLVVYLAQNPDELPVMPTLGDLTGPDGAALRDGTEAGETTLPGSDES</sequence>
<evidence type="ECO:0000313" key="4">
    <source>
        <dbReference type="Proteomes" id="UP000007881"/>
    </source>
</evidence>
<reference evidence="3 4" key="1">
    <citation type="submission" date="2012-02" db="EMBL/GenBank/DDBJ databases">
        <title>Complete genome sequence of Phycisphaera mikurensis NBRC 102666.</title>
        <authorList>
            <person name="Ankai A."/>
            <person name="Hosoyama A."/>
            <person name="Terui Y."/>
            <person name="Sekine M."/>
            <person name="Fukai R."/>
            <person name="Kato Y."/>
            <person name="Nakamura S."/>
            <person name="Yamada-Narita S."/>
            <person name="Kawakoshi A."/>
            <person name="Fukunaga Y."/>
            <person name="Yamazaki S."/>
            <person name="Fujita N."/>
        </authorList>
    </citation>
    <scope>NUCLEOTIDE SEQUENCE [LARGE SCALE GENOMIC DNA]</scope>
    <source>
        <strain evidence="4">NBRC 102666 / KCTC 22515 / FYK2301M01</strain>
    </source>
</reference>
<keyword evidence="4" id="KW-1185">Reference proteome</keyword>
<gene>
    <name evidence="3" type="ordered locus">PSMK_03600</name>
</gene>
<dbReference type="AlphaFoldDB" id="I0IB81"/>
<feature type="transmembrane region" description="Helical" evidence="2">
    <location>
        <begin position="33"/>
        <end position="54"/>
    </location>
</feature>
<dbReference type="HOGENOM" id="CLU_1029944_0_0_0"/>
<dbReference type="RefSeq" id="WP_014435739.1">
    <property type="nucleotide sequence ID" value="NC_017080.1"/>
</dbReference>
<evidence type="ECO:0000256" key="1">
    <source>
        <dbReference type="SAM" id="MobiDB-lite"/>
    </source>
</evidence>